<dbReference type="PANTHER" id="PTHR16128">
    <property type="entry name" value="FAD/NAD(P)-BINDING OXIDOREDUCTASE FAMILY PROTEIN"/>
    <property type="match status" value="1"/>
</dbReference>
<dbReference type="Proteomes" id="UP000199139">
    <property type="component" value="Unassembled WGS sequence"/>
</dbReference>
<protein>
    <recommendedName>
        <fullName evidence="1">Amine oxidase domain-containing protein</fullName>
    </recommendedName>
</protein>
<evidence type="ECO:0000313" key="2">
    <source>
        <dbReference type="EMBL" id="GEM03198.1"/>
    </source>
</evidence>
<proteinExistence type="predicted"/>
<accession>A0A1I6P0S6</accession>
<dbReference type="STRING" id="306541.SAMN05421668_101122"/>
<reference evidence="2 5" key="2">
    <citation type="submission" date="2019-07" db="EMBL/GenBank/DDBJ databases">
        <title>Whole genome shotgun sequence of Halolactibacillus miurensis NBRC 100873.</title>
        <authorList>
            <person name="Hosoyama A."/>
            <person name="Uohara A."/>
            <person name="Ohji S."/>
            <person name="Ichikawa N."/>
        </authorList>
    </citation>
    <scope>NUCLEOTIDE SEQUENCE [LARGE SCALE GENOMIC DNA]</scope>
    <source>
        <strain evidence="2 5">NBRC 100873</strain>
    </source>
</reference>
<dbReference type="RefSeq" id="WP_062320190.1">
    <property type="nucleotide sequence ID" value="NZ_BJWJ01000001.1"/>
</dbReference>
<sequence>MRYITTVIVGAGLTGIMSARTLKDKGYEVLLIDKGKSVGGRMATRRIDSGKVDHGAQFFTVRNERFHSEVDQWLKQGFVKRWFGESHPRYMSPGGMNALAKTLAKDLPVQLKTEISQIEQQRDGYIVRSTTGEEIKTKTIILTIPAPQAEALLINSKIEINETEMEKLKHITFNPCFVGLFKLSDKPELPENGHLDQGLPEGMMRIVDHYKKGISDERTVSVYMTGQWSKEYNDETSEHVLNHMINLSKDYFDRQSILSQQLKRWRYAEAVQFLKEPYLEMSRDNRVILAGDAFLSNEDPATHTRLESAFISGVLAAEHLAQMLTHKW</sequence>
<dbReference type="OrthoDB" id="5792777at2"/>
<dbReference type="Gene3D" id="3.50.50.60">
    <property type="entry name" value="FAD/NAD(P)-binding domain"/>
    <property type="match status" value="1"/>
</dbReference>
<evidence type="ECO:0000313" key="5">
    <source>
        <dbReference type="Proteomes" id="UP000321773"/>
    </source>
</evidence>
<dbReference type="Gene3D" id="3.90.660.10">
    <property type="match status" value="1"/>
</dbReference>
<dbReference type="Pfam" id="PF13450">
    <property type="entry name" value="NAD_binding_8"/>
    <property type="match status" value="1"/>
</dbReference>
<evidence type="ECO:0000313" key="4">
    <source>
        <dbReference type="Proteomes" id="UP000199139"/>
    </source>
</evidence>
<dbReference type="EMBL" id="FPAI01000001">
    <property type="protein sequence ID" value="SFS33792.1"/>
    <property type="molecule type" value="Genomic_DNA"/>
</dbReference>
<evidence type="ECO:0000313" key="3">
    <source>
        <dbReference type="EMBL" id="SFS33792.1"/>
    </source>
</evidence>
<dbReference type="InterPro" id="IPR002937">
    <property type="entry name" value="Amino_oxidase"/>
</dbReference>
<feature type="domain" description="Amine oxidase" evidence="1">
    <location>
        <begin position="84"/>
        <end position="320"/>
    </location>
</feature>
<keyword evidence="5" id="KW-1185">Reference proteome</keyword>
<dbReference type="EMBL" id="BJWJ01000001">
    <property type="protein sequence ID" value="GEM03198.1"/>
    <property type="molecule type" value="Genomic_DNA"/>
</dbReference>
<name>A0A1I6P0S6_9BACI</name>
<dbReference type="Pfam" id="PF01593">
    <property type="entry name" value="Amino_oxidase"/>
    <property type="match status" value="1"/>
</dbReference>
<dbReference type="InterPro" id="IPR036188">
    <property type="entry name" value="FAD/NAD-bd_sf"/>
</dbReference>
<dbReference type="Proteomes" id="UP000321773">
    <property type="component" value="Unassembled WGS sequence"/>
</dbReference>
<reference evidence="3 4" key="1">
    <citation type="submission" date="2016-10" db="EMBL/GenBank/DDBJ databases">
        <authorList>
            <person name="de Groot N.N."/>
        </authorList>
    </citation>
    <scope>NUCLEOTIDE SEQUENCE [LARGE SCALE GENOMIC DNA]</scope>
    <source>
        <strain evidence="3 4">DSM 17074</strain>
    </source>
</reference>
<dbReference type="SUPFAM" id="SSF51905">
    <property type="entry name" value="FAD/NAD(P)-binding domain"/>
    <property type="match status" value="1"/>
</dbReference>
<organism evidence="3 4">
    <name type="scientific">Halolactibacillus miurensis</name>
    <dbReference type="NCBI Taxonomy" id="306541"/>
    <lineage>
        <taxon>Bacteria</taxon>
        <taxon>Bacillati</taxon>
        <taxon>Bacillota</taxon>
        <taxon>Bacilli</taxon>
        <taxon>Bacillales</taxon>
        <taxon>Bacillaceae</taxon>
        <taxon>Halolactibacillus</taxon>
    </lineage>
</organism>
<evidence type="ECO:0000259" key="1">
    <source>
        <dbReference type="Pfam" id="PF01593"/>
    </source>
</evidence>
<dbReference type="PANTHER" id="PTHR16128:SF5">
    <property type="entry name" value="FAD_NAD(P)-BINDING OXIDOREDUCTASE FAMILY PROTEIN"/>
    <property type="match status" value="1"/>
</dbReference>
<dbReference type="AlphaFoldDB" id="A0A1I6P0S6"/>
<gene>
    <name evidence="2" type="ORF">HMI01_01860</name>
    <name evidence="3" type="ORF">SAMN05421668_101122</name>
</gene>
<dbReference type="GO" id="GO:0016491">
    <property type="term" value="F:oxidoreductase activity"/>
    <property type="evidence" value="ECO:0007669"/>
    <property type="project" value="InterPro"/>
</dbReference>